<comment type="similarity">
    <text evidence="2">Belongs to the plant LTP family.</text>
</comment>
<keyword evidence="9" id="KW-1133">Transmembrane helix</keyword>
<dbReference type="InterPro" id="IPR036312">
    <property type="entry name" value="Bifun_inhib/LTP/seed_sf"/>
</dbReference>
<dbReference type="InterPro" id="IPR016140">
    <property type="entry name" value="Bifunc_inhib/LTP/seed_store"/>
</dbReference>
<evidence type="ECO:0000256" key="5">
    <source>
        <dbReference type="ARBA" id="ARBA00022729"/>
    </source>
</evidence>
<dbReference type="PANTHER" id="PTHR33044">
    <property type="entry name" value="BIFUNCTIONAL INHIBITOR/LIPID-TRANSFER PROTEIN/SEED STORAGE 2S ALBUMIN SUPERFAMILY PROTEIN-RELATED"/>
    <property type="match status" value="1"/>
</dbReference>
<evidence type="ECO:0000256" key="9">
    <source>
        <dbReference type="SAM" id="Phobius"/>
    </source>
</evidence>
<keyword evidence="9" id="KW-0472">Membrane</keyword>
<proteinExistence type="inferred from homology"/>
<dbReference type="CDD" id="cd00010">
    <property type="entry name" value="AAI_LTSS"/>
    <property type="match status" value="1"/>
</dbReference>
<evidence type="ECO:0000256" key="8">
    <source>
        <dbReference type="ARBA" id="ARBA00023288"/>
    </source>
</evidence>
<sequence>MASTTTTAAMISALLLLFLATATTVTEAQGGGSNAPSCASKLIPCASYISNTSVTPPASCCDPIKEAVRTELPCLCNLYNTPGLLASFGINVTQAVALTTRCGISADTSSCSRVTPGGAGSPAASAIPPPPPGNFSFLSFLPRRWDLIFFELGAFTFFFFFFFSFWSWAALDDPSLGLG</sequence>
<dbReference type="GO" id="GO:0098552">
    <property type="term" value="C:side of membrane"/>
    <property type="evidence" value="ECO:0007669"/>
    <property type="project" value="UniProtKB-KW"/>
</dbReference>
<dbReference type="Pfam" id="PF14368">
    <property type="entry name" value="LTP_2"/>
    <property type="match status" value="1"/>
</dbReference>
<evidence type="ECO:0000256" key="4">
    <source>
        <dbReference type="ARBA" id="ARBA00022622"/>
    </source>
</evidence>
<keyword evidence="13" id="KW-1185">Reference proteome</keyword>
<keyword evidence="9" id="KW-0812">Transmembrane</keyword>
<evidence type="ECO:0000256" key="1">
    <source>
        <dbReference type="ARBA" id="ARBA00004609"/>
    </source>
</evidence>
<keyword evidence="6" id="KW-1015">Disulfide bond</keyword>
<organism evidence="12 13">
    <name type="scientific">Linum tenue</name>
    <dbReference type="NCBI Taxonomy" id="586396"/>
    <lineage>
        <taxon>Eukaryota</taxon>
        <taxon>Viridiplantae</taxon>
        <taxon>Streptophyta</taxon>
        <taxon>Embryophyta</taxon>
        <taxon>Tracheophyta</taxon>
        <taxon>Spermatophyta</taxon>
        <taxon>Magnoliopsida</taxon>
        <taxon>eudicotyledons</taxon>
        <taxon>Gunneridae</taxon>
        <taxon>Pentapetalae</taxon>
        <taxon>rosids</taxon>
        <taxon>fabids</taxon>
        <taxon>Malpighiales</taxon>
        <taxon>Linaceae</taxon>
        <taxon>Linum</taxon>
    </lineage>
</organism>
<gene>
    <name evidence="12" type="ORF">LITE_LOCUS42030</name>
</gene>
<dbReference type="InterPro" id="IPR043325">
    <property type="entry name" value="LTSS"/>
</dbReference>
<name>A0AAV0QAJ2_9ROSI</name>
<keyword evidence="7" id="KW-0325">Glycoprotein</keyword>
<dbReference type="GO" id="GO:0008289">
    <property type="term" value="F:lipid binding"/>
    <property type="evidence" value="ECO:0007669"/>
    <property type="project" value="InterPro"/>
</dbReference>
<evidence type="ECO:0000256" key="6">
    <source>
        <dbReference type="ARBA" id="ARBA00023157"/>
    </source>
</evidence>
<evidence type="ECO:0000256" key="7">
    <source>
        <dbReference type="ARBA" id="ARBA00023180"/>
    </source>
</evidence>
<feature type="domain" description="Bifunctional inhibitor/plant lipid transfer protein/seed storage helical" evidence="11">
    <location>
        <begin position="25"/>
        <end position="111"/>
    </location>
</feature>
<feature type="transmembrane region" description="Helical" evidence="9">
    <location>
        <begin position="147"/>
        <end position="171"/>
    </location>
</feature>
<keyword evidence="5 10" id="KW-0732">Signal</keyword>
<evidence type="ECO:0000256" key="10">
    <source>
        <dbReference type="SAM" id="SignalP"/>
    </source>
</evidence>
<evidence type="ECO:0000313" key="12">
    <source>
        <dbReference type="EMBL" id="CAI0541272.1"/>
    </source>
</evidence>
<evidence type="ECO:0000259" key="11">
    <source>
        <dbReference type="Pfam" id="PF14368"/>
    </source>
</evidence>
<keyword evidence="3" id="KW-1003">Cell membrane</keyword>
<dbReference type="PRINTS" id="PR00382">
    <property type="entry name" value="LIPIDTRNSFER"/>
</dbReference>
<dbReference type="InterPro" id="IPR000528">
    <property type="entry name" value="Plant_nsLTP"/>
</dbReference>
<evidence type="ECO:0000256" key="3">
    <source>
        <dbReference type="ARBA" id="ARBA00022475"/>
    </source>
</evidence>
<reference evidence="12" key="1">
    <citation type="submission" date="2022-08" db="EMBL/GenBank/DDBJ databases">
        <authorList>
            <person name="Gutierrez-Valencia J."/>
        </authorList>
    </citation>
    <scope>NUCLEOTIDE SEQUENCE</scope>
</reference>
<evidence type="ECO:0000256" key="2">
    <source>
        <dbReference type="ARBA" id="ARBA00009748"/>
    </source>
</evidence>
<evidence type="ECO:0000313" key="13">
    <source>
        <dbReference type="Proteomes" id="UP001154282"/>
    </source>
</evidence>
<dbReference type="GO" id="GO:0006869">
    <property type="term" value="P:lipid transport"/>
    <property type="evidence" value="ECO:0007669"/>
    <property type="project" value="InterPro"/>
</dbReference>
<dbReference type="GO" id="GO:0005886">
    <property type="term" value="C:plasma membrane"/>
    <property type="evidence" value="ECO:0007669"/>
    <property type="project" value="UniProtKB-SubCell"/>
</dbReference>
<feature type="signal peptide" evidence="10">
    <location>
        <begin position="1"/>
        <end position="28"/>
    </location>
</feature>
<protein>
    <recommendedName>
        <fullName evidence="11">Bifunctional inhibitor/plant lipid transfer protein/seed storage helical domain-containing protein</fullName>
    </recommendedName>
</protein>
<dbReference type="Proteomes" id="UP001154282">
    <property type="component" value="Unassembled WGS sequence"/>
</dbReference>
<dbReference type="Gene3D" id="1.10.110.10">
    <property type="entry name" value="Plant lipid-transfer and hydrophobic proteins"/>
    <property type="match status" value="1"/>
</dbReference>
<dbReference type="AlphaFoldDB" id="A0AAV0QAJ2"/>
<comment type="subcellular location">
    <subcellularLocation>
        <location evidence="1">Cell membrane</location>
        <topology evidence="1">Lipid-anchor</topology>
        <topology evidence="1">GPI-anchor</topology>
    </subcellularLocation>
</comment>
<dbReference type="SUPFAM" id="SSF47699">
    <property type="entry name" value="Bifunctional inhibitor/lipid-transfer protein/seed storage 2S albumin"/>
    <property type="match status" value="1"/>
</dbReference>
<keyword evidence="4" id="KW-0336">GPI-anchor</keyword>
<keyword evidence="8" id="KW-0449">Lipoprotein</keyword>
<dbReference type="EMBL" id="CAMGYJ010000009">
    <property type="protein sequence ID" value="CAI0541272.1"/>
    <property type="molecule type" value="Genomic_DNA"/>
</dbReference>
<comment type="caution">
    <text evidence="12">The sequence shown here is derived from an EMBL/GenBank/DDBJ whole genome shotgun (WGS) entry which is preliminary data.</text>
</comment>
<feature type="chain" id="PRO_5043572439" description="Bifunctional inhibitor/plant lipid transfer protein/seed storage helical domain-containing protein" evidence="10">
    <location>
        <begin position="29"/>
        <end position="179"/>
    </location>
</feature>
<accession>A0AAV0QAJ2</accession>